<dbReference type="EMBL" id="BPVZ01002720">
    <property type="protein sequence ID" value="GKV54007.1"/>
    <property type="molecule type" value="Genomic_DNA"/>
</dbReference>
<proteinExistence type="predicted"/>
<dbReference type="InterPro" id="IPR057135">
    <property type="entry name" value="At4g27190-like_LRR"/>
</dbReference>
<comment type="caution">
    <text evidence="2">The sequence shown here is derived from an EMBL/GenBank/DDBJ whole genome shotgun (WGS) entry which is preliminary data.</text>
</comment>
<reference evidence="2 3" key="1">
    <citation type="journal article" date="2021" name="Commun. Biol.">
        <title>The genome of Shorea leprosula (Dipterocarpaceae) highlights the ecological relevance of drought in aseasonal tropical rainforests.</title>
        <authorList>
            <person name="Ng K.K.S."/>
            <person name="Kobayashi M.J."/>
            <person name="Fawcett J.A."/>
            <person name="Hatakeyama M."/>
            <person name="Paape T."/>
            <person name="Ng C.H."/>
            <person name="Ang C.C."/>
            <person name="Tnah L.H."/>
            <person name="Lee C.T."/>
            <person name="Nishiyama T."/>
            <person name="Sese J."/>
            <person name="O'Brien M.J."/>
            <person name="Copetti D."/>
            <person name="Mohd Noor M.I."/>
            <person name="Ong R.C."/>
            <person name="Putra M."/>
            <person name="Sireger I.Z."/>
            <person name="Indrioko S."/>
            <person name="Kosugi Y."/>
            <person name="Izuno A."/>
            <person name="Isagi Y."/>
            <person name="Lee S.L."/>
            <person name="Shimizu K.K."/>
        </authorList>
    </citation>
    <scope>NUCLEOTIDE SEQUENCE [LARGE SCALE GENOMIC DNA]</scope>
    <source>
        <strain evidence="2">214</strain>
    </source>
</reference>
<name>A0AAV5MWL3_9ROSI</name>
<feature type="domain" description="Disease resistance protein At4g27190-like leucine-rich repeats" evidence="1">
    <location>
        <begin position="1"/>
        <end position="35"/>
    </location>
</feature>
<dbReference type="Pfam" id="PF23247">
    <property type="entry name" value="LRR_RPS2"/>
    <property type="match status" value="1"/>
</dbReference>
<protein>
    <recommendedName>
        <fullName evidence="1">Disease resistance protein At4g27190-like leucine-rich repeats domain-containing protein</fullName>
    </recommendedName>
</protein>
<evidence type="ECO:0000313" key="2">
    <source>
        <dbReference type="EMBL" id="GKV54007.1"/>
    </source>
</evidence>
<keyword evidence="3" id="KW-1185">Reference proteome</keyword>
<evidence type="ECO:0000259" key="1">
    <source>
        <dbReference type="Pfam" id="PF23247"/>
    </source>
</evidence>
<organism evidence="2 3">
    <name type="scientific">Rubroshorea leprosula</name>
    <dbReference type="NCBI Taxonomy" id="152421"/>
    <lineage>
        <taxon>Eukaryota</taxon>
        <taxon>Viridiplantae</taxon>
        <taxon>Streptophyta</taxon>
        <taxon>Embryophyta</taxon>
        <taxon>Tracheophyta</taxon>
        <taxon>Spermatophyta</taxon>
        <taxon>Magnoliopsida</taxon>
        <taxon>eudicotyledons</taxon>
        <taxon>Gunneridae</taxon>
        <taxon>Pentapetalae</taxon>
        <taxon>rosids</taxon>
        <taxon>malvids</taxon>
        <taxon>Malvales</taxon>
        <taxon>Dipterocarpaceae</taxon>
        <taxon>Rubroshorea</taxon>
    </lineage>
</organism>
<gene>
    <name evidence="2" type="ORF">SLEP1_g60517</name>
</gene>
<dbReference type="Proteomes" id="UP001054252">
    <property type="component" value="Unassembled WGS sequence"/>
</dbReference>
<sequence>MIWHSKIHANSFSKLKSLAVENCEKLLTVFPSTELLCWLHFSTWKS</sequence>
<accession>A0AAV5MWL3</accession>
<evidence type="ECO:0000313" key="3">
    <source>
        <dbReference type="Proteomes" id="UP001054252"/>
    </source>
</evidence>
<dbReference type="AlphaFoldDB" id="A0AAV5MWL3"/>